<dbReference type="Pfam" id="PF00106">
    <property type="entry name" value="adh_short"/>
    <property type="match status" value="1"/>
</dbReference>
<dbReference type="Gene3D" id="3.40.50.720">
    <property type="entry name" value="NAD(P)-binding Rossmann-like Domain"/>
    <property type="match status" value="1"/>
</dbReference>
<dbReference type="InterPro" id="IPR051911">
    <property type="entry name" value="SDR_oxidoreductase"/>
</dbReference>
<dbReference type="InterPro" id="IPR002347">
    <property type="entry name" value="SDR_fam"/>
</dbReference>
<dbReference type="PANTHER" id="PTHR43976:SF16">
    <property type="entry name" value="SHORT-CHAIN DEHYDROGENASE_REDUCTASE FAMILY PROTEIN"/>
    <property type="match status" value="1"/>
</dbReference>
<keyword evidence="2" id="KW-0560">Oxidoreductase</keyword>
<accession>A0A4Y3HYC3</accession>
<keyword evidence="5" id="KW-1185">Reference proteome</keyword>
<name>A0A4Y3HYC3_9VIBR</name>
<comment type="similarity">
    <text evidence="1 3">Belongs to the short-chain dehydrogenases/reductases (SDR) family.</text>
</comment>
<proteinExistence type="inferred from homology"/>
<evidence type="ECO:0000256" key="1">
    <source>
        <dbReference type="ARBA" id="ARBA00006484"/>
    </source>
</evidence>
<dbReference type="GO" id="GO:0016491">
    <property type="term" value="F:oxidoreductase activity"/>
    <property type="evidence" value="ECO:0007669"/>
    <property type="project" value="UniProtKB-KW"/>
</dbReference>
<reference evidence="4 5" key="1">
    <citation type="submission" date="2019-06" db="EMBL/GenBank/DDBJ databases">
        <title>Whole genome shotgun sequence of Vibrio inusitatus NBRC 102082.</title>
        <authorList>
            <person name="Hosoyama A."/>
            <person name="Uohara A."/>
            <person name="Ohji S."/>
            <person name="Ichikawa N."/>
        </authorList>
    </citation>
    <scope>NUCLEOTIDE SEQUENCE [LARGE SCALE GENOMIC DNA]</scope>
    <source>
        <strain evidence="4 5">NBRC 102082</strain>
    </source>
</reference>
<dbReference type="CDD" id="cd05233">
    <property type="entry name" value="SDR_c"/>
    <property type="match status" value="1"/>
</dbReference>
<evidence type="ECO:0000313" key="4">
    <source>
        <dbReference type="EMBL" id="GEA51981.1"/>
    </source>
</evidence>
<sequence>MKVIVTGASSGIGFELVKQLCSEGNQVFATGRNKEKLIELHALTGCHIGIYDLSVSANVTEMFNHAVTELNGLDVLINNAGMNSRKCPVDEFSVEELDLQYAVNLRAPMLLCKQALAVMKLQKSGYIFNVTSTVAKRASETMSVYTATKQGLSGFTGVLMKEAQPFGIKVTNLLPGGTDTSFREAERPEYMKPESVARTILGLLKLPEDVIIHEMLFRPQVELE</sequence>
<comment type="caution">
    <text evidence="4">The sequence shown here is derived from an EMBL/GenBank/DDBJ whole genome shotgun (WGS) entry which is preliminary data.</text>
</comment>
<dbReference type="PRINTS" id="PR00081">
    <property type="entry name" value="GDHRDH"/>
</dbReference>
<dbReference type="InterPro" id="IPR020904">
    <property type="entry name" value="Sc_DH/Rdtase_CS"/>
</dbReference>
<dbReference type="SUPFAM" id="SSF51735">
    <property type="entry name" value="NAD(P)-binding Rossmann-fold domains"/>
    <property type="match status" value="1"/>
</dbReference>
<dbReference type="OrthoDB" id="7301144at2"/>
<evidence type="ECO:0000256" key="3">
    <source>
        <dbReference type="RuleBase" id="RU000363"/>
    </source>
</evidence>
<dbReference type="Proteomes" id="UP000318717">
    <property type="component" value="Unassembled WGS sequence"/>
</dbReference>
<dbReference type="EMBL" id="BJLF01000014">
    <property type="protein sequence ID" value="GEA51981.1"/>
    <property type="molecule type" value="Genomic_DNA"/>
</dbReference>
<gene>
    <name evidence="4" type="ORF">VIN01S_27850</name>
</gene>
<dbReference type="InterPro" id="IPR036291">
    <property type="entry name" value="NAD(P)-bd_dom_sf"/>
</dbReference>
<dbReference type="PANTHER" id="PTHR43976">
    <property type="entry name" value="SHORT CHAIN DEHYDROGENASE"/>
    <property type="match status" value="1"/>
</dbReference>
<organism evidence="4 5">
    <name type="scientific">Vibrio inusitatus NBRC 102082</name>
    <dbReference type="NCBI Taxonomy" id="1219070"/>
    <lineage>
        <taxon>Bacteria</taxon>
        <taxon>Pseudomonadati</taxon>
        <taxon>Pseudomonadota</taxon>
        <taxon>Gammaproteobacteria</taxon>
        <taxon>Vibrionales</taxon>
        <taxon>Vibrionaceae</taxon>
        <taxon>Vibrio</taxon>
    </lineage>
</organism>
<dbReference type="AlphaFoldDB" id="A0A4Y3HYC3"/>
<dbReference type="PRINTS" id="PR00080">
    <property type="entry name" value="SDRFAMILY"/>
</dbReference>
<evidence type="ECO:0000313" key="5">
    <source>
        <dbReference type="Proteomes" id="UP000318717"/>
    </source>
</evidence>
<protein>
    <submittedName>
        <fullName evidence="4">3-oxoacyl-ACP reductase</fullName>
    </submittedName>
</protein>
<dbReference type="RefSeq" id="WP_141346445.1">
    <property type="nucleotide sequence ID" value="NZ_BJLF01000014.1"/>
</dbReference>
<evidence type="ECO:0000256" key="2">
    <source>
        <dbReference type="ARBA" id="ARBA00023002"/>
    </source>
</evidence>
<dbReference type="PROSITE" id="PS00061">
    <property type="entry name" value="ADH_SHORT"/>
    <property type="match status" value="1"/>
</dbReference>